<accession>A0A4V6I5W5</accession>
<gene>
    <name evidence="1" type="ORF">LS79_007680</name>
</gene>
<proteinExistence type="predicted"/>
<organism evidence="1 2">
    <name type="scientific">Helicobacter bilis</name>
    <dbReference type="NCBI Taxonomy" id="37372"/>
    <lineage>
        <taxon>Bacteria</taxon>
        <taxon>Pseudomonadati</taxon>
        <taxon>Campylobacterota</taxon>
        <taxon>Epsilonproteobacteria</taxon>
        <taxon>Campylobacterales</taxon>
        <taxon>Helicobacteraceae</taxon>
        <taxon>Helicobacter</taxon>
    </lineage>
</organism>
<dbReference type="Proteomes" id="UP000029857">
    <property type="component" value="Unassembled WGS sequence"/>
</dbReference>
<dbReference type="AlphaFoldDB" id="A0A4V6I5W5"/>
<protein>
    <recommendedName>
        <fullName evidence="3">Transposase</fullName>
    </recommendedName>
</protein>
<name>A0A4V6I5W5_9HELI</name>
<evidence type="ECO:0000313" key="2">
    <source>
        <dbReference type="Proteomes" id="UP000029857"/>
    </source>
</evidence>
<sequence>MQTLQSTITLSKVIQSYKVNNNNILANALIDYIACIDSVSNICIKYNIARQAFYKCKGKLDLMTLRIVYI</sequence>
<evidence type="ECO:0008006" key="3">
    <source>
        <dbReference type="Google" id="ProtNLM"/>
    </source>
</evidence>
<evidence type="ECO:0000313" key="1">
    <source>
        <dbReference type="EMBL" id="TLE09561.1"/>
    </source>
</evidence>
<comment type="caution">
    <text evidence="1">The sequence shown here is derived from an EMBL/GenBank/DDBJ whole genome shotgun (WGS) entry which is preliminary data.</text>
</comment>
<dbReference type="EMBL" id="JRPJ02000028">
    <property type="protein sequence ID" value="TLE09561.1"/>
    <property type="molecule type" value="Genomic_DNA"/>
</dbReference>
<reference evidence="1 2" key="1">
    <citation type="journal article" date="2014" name="Genome Announc.">
        <title>Draft genome sequences of eight enterohepatic helicobacter species isolated from both laboratory and wild rodents.</title>
        <authorList>
            <person name="Sheh A."/>
            <person name="Shen Z."/>
            <person name="Fox J.G."/>
        </authorList>
    </citation>
    <scope>NUCLEOTIDE SEQUENCE [LARGE SCALE GENOMIC DNA]</scope>
    <source>
        <strain evidence="1 2">ATCC 49320</strain>
    </source>
</reference>